<evidence type="ECO:0000313" key="5">
    <source>
        <dbReference type="Proteomes" id="UP001316803"/>
    </source>
</evidence>
<keyword evidence="5" id="KW-1185">Reference proteome</keyword>
<keyword evidence="2" id="KW-0812">Transmembrane</keyword>
<comment type="caution">
    <text evidence="4">The sequence shown here is derived from an EMBL/GenBank/DDBJ whole genome shotgun (WGS) entry which is preliminary data.</text>
</comment>
<evidence type="ECO:0000256" key="2">
    <source>
        <dbReference type="SAM" id="Phobius"/>
    </source>
</evidence>
<dbReference type="InterPro" id="IPR001841">
    <property type="entry name" value="Znf_RING"/>
</dbReference>
<evidence type="ECO:0000259" key="3">
    <source>
        <dbReference type="PROSITE" id="PS50089"/>
    </source>
</evidence>
<proteinExistence type="predicted"/>
<dbReference type="PROSITE" id="PS50089">
    <property type="entry name" value="ZF_RING_2"/>
    <property type="match status" value="1"/>
</dbReference>
<gene>
    <name evidence="4" type="ORF">OHC33_007436</name>
</gene>
<accession>A0AAN8I6A7</accession>
<evidence type="ECO:0000256" key="1">
    <source>
        <dbReference type="PROSITE-ProRule" id="PRU00175"/>
    </source>
</evidence>
<dbReference type="Proteomes" id="UP001316803">
    <property type="component" value="Unassembled WGS sequence"/>
</dbReference>
<name>A0AAN8I6A7_9EURO</name>
<dbReference type="AlphaFoldDB" id="A0AAN8I6A7"/>
<keyword evidence="1" id="KW-0479">Metal-binding</keyword>
<keyword evidence="2" id="KW-1133">Transmembrane helix</keyword>
<organism evidence="4 5">
    <name type="scientific">Knufia fluminis</name>
    <dbReference type="NCBI Taxonomy" id="191047"/>
    <lineage>
        <taxon>Eukaryota</taxon>
        <taxon>Fungi</taxon>
        <taxon>Dikarya</taxon>
        <taxon>Ascomycota</taxon>
        <taxon>Pezizomycotina</taxon>
        <taxon>Eurotiomycetes</taxon>
        <taxon>Chaetothyriomycetidae</taxon>
        <taxon>Chaetothyriales</taxon>
        <taxon>Trichomeriaceae</taxon>
        <taxon>Knufia</taxon>
    </lineage>
</organism>
<keyword evidence="2" id="KW-0472">Membrane</keyword>
<evidence type="ECO:0000313" key="4">
    <source>
        <dbReference type="EMBL" id="KAK5951380.1"/>
    </source>
</evidence>
<feature type="transmembrane region" description="Helical" evidence="2">
    <location>
        <begin position="75"/>
        <end position="94"/>
    </location>
</feature>
<reference evidence="4 5" key="1">
    <citation type="submission" date="2022-12" db="EMBL/GenBank/DDBJ databases">
        <title>Genomic features and morphological characterization of a novel Knufia sp. strain isolated from spacecraft assembly facility.</title>
        <authorList>
            <person name="Teixeira M."/>
            <person name="Chander A.M."/>
            <person name="Stajich J.E."/>
            <person name="Venkateswaran K."/>
        </authorList>
    </citation>
    <scope>NUCLEOTIDE SEQUENCE [LARGE SCALE GENOMIC DNA]</scope>
    <source>
        <strain evidence="4 5">FJI-L2-BK-P2</strain>
    </source>
</reference>
<keyword evidence="1" id="KW-0863">Zinc-finger</keyword>
<dbReference type="SUPFAM" id="SSF57850">
    <property type="entry name" value="RING/U-box"/>
    <property type="match status" value="1"/>
</dbReference>
<sequence>MSPLPREELMVLFALLALCLLALTALARISNRLHLSLRDRLPLWTLQLILWLIWLPFVARAIIRQPALLYIESSDDYWLLVFILLGASIVDLVTSCDWDFTDTLLRRAHAKYHELRDGVVEEDDQDVARQGTPRKDVPIDKKFLPAINTDLYLTTGSPLRTDPEDTECMHCREDITPHQQTLTHKPCKFSWHKDCLTDWIKRQVEDGKTPICPYCE</sequence>
<dbReference type="GO" id="GO:0008270">
    <property type="term" value="F:zinc ion binding"/>
    <property type="evidence" value="ECO:0007669"/>
    <property type="project" value="UniProtKB-KW"/>
</dbReference>
<feature type="transmembrane region" description="Helical" evidence="2">
    <location>
        <begin position="43"/>
        <end position="63"/>
    </location>
</feature>
<dbReference type="InterPro" id="IPR013083">
    <property type="entry name" value="Znf_RING/FYVE/PHD"/>
</dbReference>
<protein>
    <recommendedName>
        <fullName evidence="3">RING-type domain-containing protein</fullName>
    </recommendedName>
</protein>
<keyword evidence="1" id="KW-0862">Zinc</keyword>
<dbReference type="Gene3D" id="3.30.40.10">
    <property type="entry name" value="Zinc/RING finger domain, C3HC4 (zinc finger)"/>
    <property type="match status" value="1"/>
</dbReference>
<dbReference type="EMBL" id="JAKLMC020000020">
    <property type="protein sequence ID" value="KAK5951380.1"/>
    <property type="molecule type" value="Genomic_DNA"/>
</dbReference>
<feature type="domain" description="RING-type" evidence="3">
    <location>
        <begin position="168"/>
        <end position="216"/>
    </location>
</feature>